<reference evidence="1 2" key="1">
    <citation type="submission" date="2017-10" db="EMBL/GenBank/DDBJ databases">
        <title>Bifidobacterium genomics.</title>
        <authorList>
            <person name="Lugli G.A."/>
            <person name="Milani C."/>
            <person name="Mancabelli L."/>
        </authorList>
    </citation>
    <scope>NUCLEOTIDE SEQUENCE [LARGE SCALE GENOMIC DNA]</scope>
    <source>
        <strain evidence="1 2">1747B</strain>
    </source>
</reference>
<protein>
    <recommendedName>
        <fullName evidence="3">XRE family transcriptional regulator</fullName>
    </recommendedName>
</protein>
<accession>A0A2N3QN94</accession>
<comment type="caution">
    <text evidence="1">The sequence shown here is derived from an EMBL/GenBank/DDBJ whole genome shotgun (WGS) entry which is preliminary data.</text>
</comment>
<evidence type="ECO:0000313" key="1">
    <source>
        <dbReference type="EMBL" id="PKU93133.1"/>
    </source>
</evidence>
<dbReference type="AlphaFoldDB" id="A0A2N3QN94"/>
<organism evidence="1 2">
    <name type="scientific">Bifidobacterium pseudolongum subsp. globosum</name>
    <dbReference type="NCBI Taxonomy" id="1690"/>
    <lineage>
        <taxon>Bacteria</taxon>
        <taxon>Bacillati</taxon>
        <taxon>Actinomycetota</taxon>
        <taxon>Actinomycetes</taxon>
        <taxon>Bifidobacteriales</taxon>
        <taxon>Bifidobacteriaceae</taxon>
        <taxon>Bifidobacterium</taxon>
    </lineage>
</organism>
<proteinExistence type="predicted"/>
<dbReference type="RefSeq" id="WP_101431181.1">
    <property type="nucleotide sequence ID" value="NZ_PCHA01000038.1"/>
</dbReference>
<sequence length="102" mass="11270">MDKTQWLNNATHNASAEGISETAKIPRATVFRRKRDMSFTAEEVIAIARAYHANPLTGLVAFGYLTEQEAGMAAGRERLTLDAAGDETLLEELARRLGHRIN</sequence>
<name>A0A2N3QN94_9BIFI</name>
<dbReference type="EMBL" id="PCHA01000038">
    <property type="protein sequence ID" value="PKU93133.1"/>
    <property type="molecule type" value="Genomic_DNA"/>
</dbReference>
<evidence type="ECO:0000313" key="2">
    <source>
        <dbReference type="Proteomes" id="UP000233722"/>
    </source>
</evidence>
<evidence type="ECO:0008006" key="3">
    <source>
        <dbReference type="Google" id="ProtNLM"/>
    </source>
</evidence>
<gene>
    <name evidence="1" type="ORF">CQR45_1803</name>
</gene>
<dbReference type="Proteomes" id="UP000233722">
    <property type="component" value="Unassembled WGS sequence"/>
</dbReference>